<evidence type="ECO:0000313" key="3">
    <source>
        <dbReference type="Proteomes" id="UP001501310"/>
    </source>
</evidence>
<name>A0ABP7S1J5_9SPHN</name>
<proteinExistence type="predicted"/>
<gene>
    <name evidence="2" type="ORF">GCM10022211_17000</name>
</gene>
<dbReference type="RefSeq" id="WP_344709831.1">
    <property type="nucleotide sequence ID" value="NZ_BAAAZD010000002.1"/>
</dbReference>
<protein>
    <submittedName>
        <fullName evidence="2">Pilus assembly protein TadG-related protein</fullName>
    </submittedName>
</protein>
<sequence>MLRLLKKLRRNERGNILIIVAAAMPLLVGSAGLAVDTIQWALWKRQLQRAADSAAMAGVYERVRAGGDTAGVANAVSSDLAINQRTGITLLADPVITFPASTTDMTNQVKVELKVRKTLAFSSFFMAEAPTIPAVATAAGVPGGGEYCVMGLDRRSTVVGIDIGGSTTVDMEKCSLIANSANPTNAATNTGNASTVKAKRLAAGGAIQASAKWQVEGYDPYSPPADDPYAGTAMPSSPSECTRTANISDKQQDYPMNRSSIDKAGDIVCINGDLKIAGQLTLGPATYVINGGDFIMNSSTSGVGVTCSSCSFLLTKFGDPTKTGNFKITGGNLNVTAPTSGTYAGIAFYQDIRATDNDSKSQNQFNGNGGSVITGAIYTPNRSLLYNGGAGVTSGPACVQIIGKRVEFTGNSKIKLFSECATGGKNGGGSVIRVRLVA</sequence>
<keyword evidence="3" id="KW-1185">Reference proteome</keyword>
<accession>A0ABP7S1J5</accession>
<evidence type="ECO:0000313" key="2">
    <source>
        <dbReference type="EMBL" id="GAA4005317.1"/>
    </source>
</evidence>
<evidence type="ECO:0000259" key="1">
    <source>
        <dbReference type="Pfam" id="PF13400"/>
    </source>
</evidence>
<feature type="domain" description="Putative Flp pilus-assembly TadG-like N-terminal" evidence="1">
    <location>
        <begin position="14"/>
        <end position="59"/>
    </location>
</feature>
<dbReference type="EMBL" id="BAAAZD010000002">
    <property type="protein sequence ID" value="GAA4005317.1"/>
    <property type="molecule type" value="Genomic_DNA"/>
</dbReference>
<comment type="caution">
    <text evidence="2">The sequence shown here is derived from an EMBL/GenBank/DDBJ whole genome shotgun (WGS) entry which is preliminary data.</text>
</comment>
<dbReference type="Pfam" id="PF13400">
    <property type="entry name" value="Tad"/>
    <property type="match status" value="1"/>
</dbReference>
<reference evidence="3" key="1">
    <citation type="journal article" date="2019" name="Int. J. Syst. Evol. Microbiol.">
        <title>The Global Catalogue of Microorganisms (GCM) 10K type strain sequencing project: providing services to taxonomists for standard genome sequencing and annotation.</title>
        <authorList>
            <consortium name="The Broad Institute Genomics Platform"/>
            <consortium name="The Broad Institute Genome Sequencing Center for Infectious Disease"/>
            <person name="Wu L."/>
            <person name="Ma J."/>
        </authorList>
    </citation>
    <scope>NUCLEOTIDE SEQUENCE [LARGE SCALE GENOMIC DNA]</scope>
    <source>
        <strain evidence="3">JCM 16603</strain>
    </source>
</reference>
<dbReference type="Proteomes" id="UP001501310">
    <property type="component" value="Unassembled WGS sequence"/>
</dbReference>
<organism evidence="2 3">
    <name type="scientific">Sphingomonas humi</name>
    <dbReference type="NCBI Taxonomy" id="335630"/>
    <lineage>
        <taxon>Bacteria</taxon>
        <taxon>Pseudomonadati</taxon>
        <taxon>Pseudomonadota</taxon>
        <taxon>Alphaproteobacteria</taxon>
        <taxon>Sphingomonadales</taxon>
        <taxon>Sphingomonadaceae</taxon>
        <taxon>Sphingomonas</taxon>
    </lineage>
</organism>
<dbReference type="InterPro" id="IPR028087">
    <property type="entry name" value="Tad_N"/>
</dbReference>